<evidence type="ECO:0000313" key="4">
    <source>
        <dbReference type="Proteomes" id="UP000053097"/>
    </source>
</evidence>
<dbReference type="Pfam" id="PF23663">
    <property type="entry name" value="Znf_SCAND3"/>
    <property type="match status" value="1"/>
</dbReference>
<feature type="domain" description="DUF5641" evidence="1">
    <location>
        <begin position="249"/>
        <end position="290"/>
    </location>
</feature>
<dbReference type="InterPro" id="IPR057560">
    <property type="entry name" value="Znf_SCAND3"/>
</dbReference>
<sequence length="300" mass="33791">MRTLCPAFANRLMTDIKLIPMWSCICRDKFGYGRVPASSASVESDFNIVKNTFLKTKQTPMQADEFLMKHVKFISGRIKLINVNFQEKEQGKEDTEDMVESMESNMEISTSDIDKNLEEQCPACKNGDQPSGAHICYICKNNVHALDFCSVPVGEEGYGQKRICKKCKKTGNVQNIIASREVEDWRGLATTQKTQPKGRYLQGKSIENEFLLDKNVCKIPIIKNGGNINIKAVTFGKKKYSFTNTCAFDCNWELGRIIQCHPGSDGLVRVVTVKTASFELKRPIAQLYLLPIELEDPNSP</sequence>
<evidence type="ECO:0000259" key="1">
    <source>
        <dbReference type="Pfam" id="PF18701"/>
    </source>
</evidence>
<feature type="domain" description="SCAN" evidence="2">
    <location>
        <begin position="131"/>
        <end position="174"/>
    </location>
</feature>
<dbReference type="AlphaFoldDB" id="A0A026WCY7"/>
<evidence type="ECO:0000259" key="2">
    <source>
        <dbReference type="Pfam" id="PF23663"/>
    </source>
</evidence>
<protein>
    <submittedName>
        <fullName evidence="3">Uncharacterized protein</fullName>
    </submittedName>
</protein>
<accession>A0A026WCY7</accession>
<dbReference type="Proteomes" id="UP000053097">
    <property type="component" value="Unassembled WGS sequence"/>
</dbReference>
<dbReference type="OMA" id="PACANNN"/>
<reference evidence="3 4" key="1">
    <citation type="journal article" date="2014" name="Curr. Biol.">
        <title>The genome of the clonal raider ant Cerapachys biroi.</title>
        <authorList>
            <person name="Oxley P.R."/>
            <person name="Ji L."/>
            <person name="Fetter-Pruneda I."/>
            <person name="McKenzie S.K."/>
            <person name="Li C."/>
            <person name="Hu H."/>
            <person name="Zhang G."/>
            <person name="Kronauer D.J."/>
        </authorList>
    </citation>
    <scope>NUCLEOTIDE SEQUENCE [LARGE SCALE GENOMIC DNA]</scope>
</reference>
<proteinExistence type="predicted"/>
<dbReference type="Pfam" id="PF18701">
    <property type="entry name" value="DUF5641"/>
    <property type="match status" value="1"/>
</dbReference>
<keyword evidence="4" id="KW-1185">Reference proteome</keyword>
<name>A0A026WCY7_OOCBI</name>
<dbReference type="STRING" id="2015173.A0A026WCY7"/>
<gene>
    <name evidence="3" type="ORF">X777_07654</name>
</gene>
<dbReference type="InterPro" id="IPR040676">
    <property type="entry name" value="DUF5641"/>
</dbReference>
<evidence type="ECO:0000313" key="3">
    <source>
        <dbReference type="EMBL" id="EZA52909.1"/>
    </source>
</evidence>
<dbReference type="EMBL" id="KK107305">
    <property type="protein sequence ID" value="EZA52909.1"/>
    <property type="molecule type" value="Genomic_DNA"/>
</dbReference>
<organism evidence="3 4">
    <name type="scientific">Ooceraea biroi</name>
    <name type="common">Clonal raider ant</name>
    <name type="synonym">Cerapachys biroi</name>
    <dbReference type="NCBI Taxonomy" id="2015173"/>
    <lineage>
        <taxon>Eukaryota</taxon>
        <taxon>Metazoa</taxon>
        <taxon>Ecdysozoa</taxon>
        <taxon>Arthropoda</taxon>
        <taxon>Hexapoda</taxon>
        <taxon>Insecta</taxon>
        <taxon>Pterygota</taxon>
        <taxon>Neoptera</taxon>
        <taxon>Endopterygota</taxon>
        <taxon>Hymenoptera</taxon>
        <taxon>Apocrita</taxon>
        <taxon>Aculeata</taxon>
        <taxon>Formicoidea</taxon>
        <taxon>Formicidae</taxon>
        <taxon>Dorylinae</taxon>
        <taxon>Ooceraea</taxon>
    </lineage>
</organism>